<accession>A0A4Y2NCX6</accession>
<proteinExistence type="predicted"/>
<dbReference type="EMBL" id="BGPR01008847">
    <property type="protein sequence ID" value="GBN36470.1"/>
    <property type="molecule type" value="Genomic_DNA"/>
</dbReference>
<dbReference type="AlphaFoldDB" id="A0A4Y2NCX6"/>
<sequence length="84" mass="9516">MRTVAKEQTHFEPLIIASQSPFEEGVVFGRASEYVLACALHLSREVEVGWWGTTSYIQTRPNVNCESLCVRRKPDRIWFAASGT</sequence>
<dbReference type="Proteomes" id="UP000499080">
    <property type="component" value="Unassembled WGS sequence"/>
</dbReference>
<reference evidence="1 2" key="1">
    <citation type="journal article" date="2019" name="Sci. Rep.">
        <title>Orb-weaving spider Araneus ventricosus genome elucidates the spidroin gene catalogue.</title>
        <authorList>
            <person name="Kono N."/>
            <person name="Nakamura H."/>
            <person name="Ohtoshi R."/>
            <person name="Moran D.A.P."/>
            <person name="Shinohara A."/>
            <person name="Yoshida Y."/>
            <person name="Fujiwara M."/>
            <person name="Mori M."/>
            <person name="Tomita M."/>
            <person name="Arakawa K."/>
        </authorList>
    </citation>
    <scope>NUCLEOTIDE SEQUENCE [LARGE SCALE GENOMIC DNA]</scope>
</reference>
<gene>
    <name evidence="1" type="ORF">AVEN_230253_1</name>
</gene>
<organism evidence="1 2">
    <name type="scientific">Araneus ventricosus</name>
    <name type="common">Orbweaver spider</name>
    <name type="synonym">Epeira ventricosa</name>
    <dbReference type="NCBI Taxonomy" id="182803"/>
    <lineage>
        <taxon>Eukaryota</taxon>
        <taxon>Metazoa</taxon>
        <taxon>Ecdysozoa</taxon>
        <taxon>Arthropoda</taxon>
        <taxon>Chelicerata</taxon>
        <taxon>Arachnida</taxon>
        <taxon>Araneae</taxon>
        <taxon>Araneomorphae</taxon>
        <taxon>Entelegynae</taxon>
        <taxon>Araneoidea</taxon>
        <taxon>Araneidae</taxon>
        <taxon>Araneus</taxon>
    </lineage>
</organism>
<protein>
    <submittedName>
        <fullName evidence="1">Uncharacterized protein</fullName>
    </submittedName>
</protein>
<name>A0A4Y2NCX6_ARAVE</name>
<keyword evidence="2" id="KW-1185">Reference proteome</keyword>
<comment type="caution">
    <text evidence="1">The sequence shown here is derived from an EMBL/GenBank/DDBJ whole genome shotgun (WGS) entry which is preliminary data.</text>
</comment>
<evidence type="ECO:0000313" key="1">
    <source>
        <dbReference type="EMBL" id="GBN36470.1"/>
    </source>
</evidence>
<evidence type="ECO:0000313" key="2">
    <source>
        <dbReference type="Proteomes" id="UP000499080"/>
    </source>
</evidence>